<protein>
    <submittedName>
        <fullName evidence="7">Protein kinase</fullName>
    </submittedName>
</protein>
<gene>
    <name evidence="7" type="ORF">F0U60_18535</name>
</gene>
<dbReference type="PANTHER" id="PTHR43289">
    <property type="entry name" value="MITOGEN-ACTIVATED PROTEIN KINASE KINASE KINASE 20-RELATED"/>
    <property type="match status" value="1"/>
</dbReference>
<evidence type="ECO:0000313" key="8">
    <source>
        <dbReference type="Proteomes" id="UP001611383"/>
    </source>
</evidence>
<dbReference type="GO" id="GO:0016301">
    <property type="term" value="F:kinase activity"/>
    <property type="evidence" value="ECO:0007669"/>
    <property type="project" value="UniProtKB-KW"/>
</dbReference>
<proteinExistence type="predicted"/>
<evidence type="ECO:0000256" key="2">
    <source>
        <dbReference type="ARBA" id="ARBA00022741"/>
    </source>
</evidence>
<dbReference type="Gene3D" id="3.30.200.20">
    <property type="entry name" value="Phosphorylase Kinase, domain 1"/>
    <property type="match status" value="1"/>
</dbReference>
<keyword evidence="8" id="KW-1185">Reference proteome</keyword>
<feature type="compositionally biased region" description="Basic and acidic residues" evidence="5">
    <location>
        <begin position="308"/>
        <end position="323"/>
    </location>
</feature>
<reference evidence="7 8" key="1">
    <citation type="submission" date="2019-08" db="EMBL/GenBank/DDBJ databases">
        <title>Archangium and Cystobacter genomes.</title>
        <authorList>
            <person name="Chen I.-C.K."/>
            <person name="Wielgoss S."/>
        </authorList>
    </citation>
    <scope>NUCLEOTIDE SEQUENCE [LARGE SCALE GENOMIC DNA]</scope>
    <source>
        <strain evidence="7 8">Cbm 6</strain>
    </source>
</reference>
<sequence>MNPQLFGKYQLLKKLATGGMAEVWLARQKGIEGFAKNVVVKRILPHLAEDAEFVDMFGNEARIAAKFNHPNIAQVYEFGEANGTYFIAMEFIHGEDLGRVMRKAYNAGGWIALPLAMRIVASACEGLYYAHTRVDEVTGKPLKVVHRDISPQNILISFDGSVKLVDFGIAKAADQASATKSGAIKGKFAYMAPEQAAGKPLDHRADIFAIGLVLYELLTGTRPLKRDSELGTLQAAMECNILPPSQVADVPPELDEVVMRALAKAADDRYRDARQLQLALEEFLVSQRWVAGSVQISQLMETLFADRLDEERRSGNPEPRSEDSMTAQPVPVEPPPEEPAPSQRSSSRVEPRSSSPATEMNWEAPPGEMPQQRRTGTRTGVVNKRAESAPSPLRDTPEVQEWEAPPATEVPNRRRTNNDAPRRTGVGSTAVGRAPSRVDVTRGSSTEAPPVRRTGVESAVPRRTGTRVAAEPAADAQVPQPRLSRGAAAVNPRSRPFEDDEDPERTMLPPPPAPEPAEPPRRRTGVAPSPQQAEPPVRRRTSSRTEMPEAPPSPRRRTSHVEKAEEADDEASTSNSKPAKGGRSLPLKTLLQVAVVLAVGVVGFLYRQSLLDMLGSTAMDGQGIYIDMETNEPVQVSVRHSQSCGSPVPITQMTMEPTRSLKHAAGAHLQDTVILENKSRGIRKEITFNYGEPNETKTIHEEFKTGHFKLTLRSNPNKSFPNTEIFREGEKLYLYQPGQKYELAEGEHHLELRGTSFKEPVPVDVVVKAGETEQKMVDVTQYLQQ</sequence>
<keyword evidence="2" id="KW-0547">Nucleotide-binding</keyword>
<dbReference type="PROSITE" id="PS00109">
    <property type="entry name" value="PROTEIN_KINASE_TYR"/>
    <property type="match status" value="1"/>
</dbReference>
<dbReference type="PANTHER" id="PTHR43289:SF6">
    <property type="entry name" value="SERINE_THREONINE-PROTEIN KINASE NEKL-3"/>
    <property type="match status" value="1"/>
</dbReference>
<dbReference type="CDD" id="cd14014">
    <property type="entry name" value="STKc_PknB_like"/>
    <property type="match status" value="1"/>
</dbReference>
<feature type="compositionally biased region" description="Pro residues" evidence="5">
    <location>
        <begin position="508"/>
        <end position="517"/>
    </location>
</feature>
<dbReference type="EMBL" id="CP043494">
    <property type="protein sequence ID" value="WNG45886.1"/>
    <property type="molecule type" value="Genomic_DNA"/>
</dbReference>
<evidence type="ECO:0000256" key="1">
    <source>
        <dbReference type="ARBA" id="ARBA00022679"/>
    </source>
</evidence>
<keyword evidence="3 7" id="KW-0418">Kinase</keyword>
<evidence type="ECO:0000256" key="4">
    <source>
        <dbReference type="ARBA" id="ARBA00022840"/>
    </source>
</evidence>
<keyword evidence="4" id="KW-0067">ATP-binding</keyword>
<organism evidence="7 8">
    <name type="scientific">Archangium minus</name>
    <dbReference type="NCBI Taxonomy" id="83450"/>
    <lineage>
        <taxon>Bacteria</taxon>
        <taxon>Pseudomonadati</taxon>
        <taxon>Myxococcota</taxon>
        <taxon>Myxococcia</taxon>
        <taxon>Myxococcales</taxon>
        <taxon>Cystobacterineae</taxon>
        <taxon>Archangiaceae</taxon>
        <taxon>Archangium</taxon>
    </lineage>
</organism>
<evidence type="ECO:0000259" key="6">
    <source>
        <dbReference type="Pfam" id="PF00069"/>
    </source>
</evidence>
<name>A0ABY9WQ15_9BACT</name>
<dbReference type="SUPFAM" id="SSF56112">
    <property type="entry name" value="Protein kinase-like (PK-like)"/>
    <property type="match status" value="1"/>
</dbReference>
<accession>A0ABY9WQ15</accession>
<feature type="region of interest" description="Disordered" evidence="5">
    <location>
        <begin position="308"/>
        <end position="583"/>
    </location>
</feature>
<dbReference type="Pfam" id="PF00069">
    <property type="entry name" value="Pkinase"/>
    <property type="match status" value="1"/>
</dbReference>
<feature type="compositionally biased region" description="Low complexity" evidence="5">
    <location>
        <begin position="340"/>
        <end position="356"/>
    </location>
</feature>
<evidence type="ECO:0000256" key="3">
    <source>
        <dbReference type="ARBA" id="ARBA00022777"/>
    </source>
</evidence>
<dbReference type="InterPro" id="IPR011009">
    <property type="entry name" value="Kinase-like_dom_sf"/>
</dbReference>
<dbReference type="InterPro" id="IPR008266">
    <property type="entry name" value="Tyr_kinase_AS"/>
</dbReference>
<dbReference type="RefSeq" id="WP_395821631.1">
    <property type="nucleotide sequence ID" value="NZ_CP043494.1"/>
</dbReference>
<keyword evidence="1" id="KW-0808">Transferase</keyword>
<evidence type="ECO:0000256" key="5">
    <source>
        <dbReference type="SAM" id="MobiDB-lite"/>
    </source>
</evidence>
<feature type="domain" description="Protein kinase" evidence="6">
    <location>
        <begin position="9"/>
        <end position="269"/>
    </location>
</feature>
<evidence type="ECO:0000313" key="7">
    <source>
        <dbReference type="EMBL" id="WNG45886.1"/>
    </source>
</evidence>
<dbReference type="InterPro" id="IPR000719">
    <property type="entry name" value="Prot_kinase_dom"/>
</dbReference>
<dbReference type="Proteomes" id="UP001611383">
    <property type="component" value="Chromosome"/>
</dbReference>
<dbReference type="Gene3D" id="1.10.510.10">
    <property type="entry name" value="Transferase(Phosphotransferase) domain 1"/>
    <property type="match status" value="1"/>
</dbReference>